<evidence type="ECO:0000313" key="2">
    <source>
        <dbReference type="EMBL" id="KAG5586180.1"/>
    </source>
</evidence>
<dbReference type="OrthoDB" id="1313828at2759"/>
<proteinExistence type="predicted"/>
<feature type="region of interest" description="Disordered" evidence="1">
    <location>
        <begin position="201"/>
        <end position="227"/>
    </location>
</feature>
<name>A0A9J5XG03_SOLCO</name>
<accession>A0A9J5XG03</accession>
<feature type="region of interest" description="Disordered" evidence="1">
    <location>
        <begin position="310"/>
        <end position="329"/>
    </location>
</feature>
<feature type="compositionally biased region" description="Basic and acidic residues" evidence="1">
    <location>
        <begin position="314"/>
        <end position="329"/>
    </location>
</feature>
<evidence type="ECO:0000256" key="1">
    <source>
        <dbReference type="SAM" id="MobiDB-lite"/>
    </source>
</evidence>
<dbReference type="Proteomes" id="UP000824120">
    <property type="component" value="Chromosome 9"/>
</dbReference>
<dbReference type="EMBL" id="JACXVP010000009">
    <property type="protein sequence ID" value="KAG5586180.1"/>
    <property type="molecule type" value="Genomic_DNA"/>
</dbReference>
<sequence length="329" mass="36634">MPGFCLIPHLRPLHLPCGPRVACTEGRRSARRERGGALHPPVFAPPSGPGSIVHYLAKAIEEAQHLKKLIQDFIASFIKVGNKIKTRVNQKILIQKKFKANAMRRPTGSWISDEPSRVNISKSLSFNYSLTHQSHNASTHVAPQSGYTISTPTVVPSSKLPNIASGYSHLGRGSNIPSSSASQCNSLNTSSGSIRLSNIHIESNGSEPNTPTTQHSDAHAPQPGDRDNFRRLIIEPLGYKRLFTHRGAISQVTRKERMEKELGIAVREMFKVTHAKKSTNPTKKKDGLSHAAQETYDRYIRISQEYHSTLPLESQDRPFTQEENENLWK</sequence>
<organism evidence="2 3">
    <name type="scientific">Solanum commersonii</name>
    <name type="common">Commerson's wild potato</name>
    <name type="synonym">Commerson's nightshade</name>
    <dbReference type="NCBI Taxonomy" id="4109"/>
    <lineage>
        <taxon>Eukaryota</taxon>
        <taxon>Viridiplantae</taxon>
        <taxon>Streptophyta</taxon>
        <taxon>Embryophyta</taxon>
        <taxon>Tracheophyta</taxon>
        <taxon>Spermatophyta</taxon>
        <taxon>Magnoliopsida</taxon>
        <taxon>eudicotyledons</taxon>
        <taxon>Gunneridae</taxon>
        <taxon>Pentapetalae</taxon>
        <taxon>asterids</taxon>
        <taxon>lamiids</taxon>
        <taxon>Solanales</taxon>
        <taxon>Solanaceae</taxon>
        <taxon>Solanoideae</taxon>
        <taxon>Solaneae</taxon>
        <taxon>Solanum</taxon>
    </lineage>
</organism>
<reference evidence="2 3" key="1">
    <citation type="submission" date="2020-09" db="EMBL/GenBank/DDBJ databases">
        <title>De no assembly of potato wild relative species, Solanum commersonii.</title>
        <authorList>
            <person name="Cho K."/>
        </authorList>
    </citation>
    <scope>NUCLEOTIDE SEQUENCE [LARGE SCALE GENOMIC DNA]</scope>
    <source>
        <strain evidence="2">LZ3.2</strain>
        <tissue evidence="2">Leaf</tissue>
    </source>
</reference>
<gene>
    <name evidence="2" type="ORF">H5410_046614</name>
</gene>
<evidence type="ECO:0000313" key="3">
    <source>
        <dbReference type="Proteomes" id="UP000824120"/>
    </source>
</evidence>
<keyword evidence="3" id="KW-1185">Reference proteome</keyword>
<dbReference type="AlphaFoldDB" id="A0A9J5XG03"/>
<comment type="caution">
    <text evidence="2">The sequence shown here is derived from an EMBL/GenBank/DDBJ whole genome shotgun (WGS) entry which is preliminary data.</text>
</comment>
<protein>
    <submittedName>
        <fullName evidence="2">Uncharacterized protein</fullName>
    </submittedName>
</protein>
<feature type="compositionally biased region" description="Polar residues" evidence="1">
    <location>
        <begin position="201"/>
        <end position="215"/>
    </location>
</feature>